<dbReference type="GO" id="GO:0043137">
    <property type="term" value="P:DNA replication, removal of RNA primer"/>
    <property type="evidence" value="ECO:0007669"/>
    <property type="project" value="TreeGrafter"/>
</dbReference>
<dbReference type="InterPro" id="IPR017067">
    <property type="entry name" value="RNase_H1_euk"/>
</dbReference>
<dbReference type="Proteomes" id="UP001211065">
    <property type="component" value="Unassembled WGS sequence"/>
</dbReference>
<evidence type="ECO:0000256" key="9">
    <source>
        <dbReference type="ARBA" id="ARBA00022842"/>
    </source>
</evidence>
<keyword evidence="7" id="KW-0255">Endonuclease</keyword>
<keyword evidence="9" id="KW-0460">Magnesium</keyword>
<comment type="catalytic activity">
    <reaction evidence="1">
        <text>Endonucleolytic cleavage to 5'-phosphomonoester.</text>
        <dbReference type="EC" id="3.1.26.4"/>
    </reaction>
</comment>
<dbReference type="InterPro" id="IPR036397">
    <property type="entry name" value="RNaseH_sf"/>
</dbReference>
<dbReference type="Pfam" id="PF01693">
    <property type="entry name" value="Cauli_VI"/>
    <property type="match status" value="1"/>
</dbReference>
<reference evidence="11" key="1">
    <citation type="submission" date="2020-05" db="EMBL/GenBank/DDBJ databases">
        <title>Phylogenomic resolution of chytrid fungi.</title>
        <authorList>
            <person name="Stajich J.E."/>
            <person name="Amses K."/>
            <person name="Simmons R."/>
            <person name="Seto K."/>
            <person name="Myers J."/>
            <person name="Bonds A."/>
            <person name="Quandt C.A."/>
            <person name="Barry K."/>
            <person name="Liu P."/>
            <person name="Grigoriev I."/>
            <person name="Longcore J.E."/>
            <person name="James T.Y."/>
        </authorList>
    </citation>
    <scope>NUCLEOTIDE SEQUENCE</scope>
    <source>
        <strain evidence="11">JEL0476</strain>
    </source>
</reference>
<evidence type="ECO:0000256" key="5">
    <source>
        <dbReference type="ARBA" id="ARBA00022722"/>
    </source>
</evidence>
<dbReference type="GO" id="GO:0000287">
    <property type="term" value="F:magnesium ion binding"/>
    <property type="evidence" value="ECO:0007669"/>
    <property type="project" value="InterPro"/>
</dbReference>
<dbReference type="EMBL" id="JADGJW010000067">
    <property type="protein sequence ID" value="KAJ3225237.1"/>
    <property type="molecule type" value="Genomic_DNA"/>
</dbReference>
<comment type="caution">
    <text evidence="11">The sequence shown here is derived from an EMBL/GenBank/DDBJ whole genome shotgun (WGS) entry which is preliminary data.</text>
</comment>
<dbReference type="InterPro" id="IPR002156">
    <property type="entry name" value="RNaseH_domain"/>
</dbReference>
<evidence type="ECO:0000256" key="1">
    <source>
        <dbReference type="ARBA" id="ARBA00000077"/>
    </source>
</evidence>
<proteinExistence type="inferred from homology"/>
<dbReference type="InterPro" id="IPR009027">
    <property type="entry name" value="Ribosomal_bL9/RNase_H1_N"/>
</dbReference>
<keyword evidence="8" id="KW-0378">Hydrolase</keyword>
<dbReference type="PANTHER" id="PTHR10642:SF26">
    <property type="entry name" value="RIBONUCLEASE H1"/>
    <property type="match status" value="1"/>
</dbReference>
<dbReference type="InterPro" id="IPR037056">
    <property type="entry name" value="RNase_H1_N_sf"/>
</dbReference>
<dbReference type="Pfam" id="PF00075">
    <property type="entry name" value="RNase_H"/>
    <property type="match status" value="1"/>
</dbReference>
<dbReference type="FunFam" id="3.40.970.10:FF:000001">
    <property type="entry name" value="Ribonuclease H1"/>
    <property type="match status" value="1"/>
</dbReference>
<organism evidence="11 12">
    <name type="scientific">Clydaea vesicula</name>
    <dbReference type="NCBI Taxonomy" id="447962"/>
    <lineage>
        <taxon>Eukaryota</taxon>
        <taxon>Fungi</taxon>
        <taxon>Fungi incertae sedis</taxon>
        <taxon>Chytridiomycota</taxon>
        <taxon>Chytridiomycota incertae sedis</taxon>
        <taxon>Chytridiomycetes</taxon>
        <taxon>Lobulomycetales</taxon>
        <taxon>Lobulomycetaceae</taxon>
        <taxon>Clydaea</taxon>
    </lineage>
</organism>
<evidence type="ECO:0000256" key="3">
    <source>
        <dbReference type="ARBA" id="ARBA00005300"/>
    </source>
</evidence>
<dbReference type="InterPro" id="IPR011320">
    <property type="entry name" value="RNase_H1_N"/>
</dbReference>
<evidence type="ECO:0000256" key="6">
    <source>
        <dbReference type="ARBA" id="ARBA00022723"/>
    </source>
</evidence>
<dbReference type="GO" id="GO:0004523">
    <property type="term" value="F:RNA-DNA hybrid ribonuclease activity"/>
    <property type="evidence" value="ECO:0007669"/>
    <property type="project" value="UniProtKB-EC"/>
</dbReference>
<dbReference type="SUPFAM" id="SSF55658">
    <property type="entry name" value="L9 N-domain-like"/>
    <property type="match status" value="1"/>
</dbReference>
<name>A0AAD5U5Q5_9FUNG</name>
<dbReference type="SUPFAM" id="SSF53098">
    <property type="entry name" value="Ribonuclease H-like"/>
    <property type="match status" value="1"/>
</dbReference>
<comment type="cofactor">
    <cofactor evidence="2">
        <name>Mg(2+)</name>
        <dbReference type="ChEBI" id="CHEBI:18420"/>
    </cofactor>
</comment>
<dbReference type="PIRSF" id="PIRSF036852">
    <property type="entry name" value="Ribonuclease_H1_euk"/>
    <property type="match status" value="1"/>
</dbReference>
<dbReference type="Gene3D" id="3.30.420.10">
    <property type="entry name" value="Ribonuclease H-like superfamily/Ribonuclease H"/>
    <property type="match status" value="1"/>
</dbReference>
<dbReference type="Gene3D" id="3.40.970.10">
    <property type="entry name" value="Ribonuclease H1, N-terminal domain"/>
    <property type="match status" value="1"/>
</dbReference>
<dbReference type="AlphaFoldDB" id="A0AAD5U5Q5"/>
<comment type="similarity">
    <text evidence="3">Belongs to the RNase H family.</text>
</comment>
<dbReference type="InterPro" id="IPR012337">
    <property type="entry name" value="RNaseH-like_sf"/>
</dbReference>
<feature type="domain" description="RNase H type-1" evidence="10">
    <location>
        <begin position="79"/>
        <end position="224"/>
    </location>
</feature>
<dbReference type="FunFam" id="3.30.420.10:FF:000115">
    <property type="entry name" value="Ribonuclease H"/>
    <property type="match status" value="1"/>
</dbReference>
<keyword evidence="5" id="KW-0540">Nuclease</keyword>
<evidence type="ECO:0000256" key="7">
    <source>
        <dbReference type="ARBA" id="ARBA00022759"/>
    </source>
</evidence>
<dbReference type="InterPro" id="IPR050092">
    <property type="entry name" value="RNase_H"/>
</dbReference>
<evidence type="ECO:0000313" key="12">
    <source>
        <dbReference type="Proteomes" id="UP001211065"/>
    </source>
</evidence>
<dbReference type="CDD" id="cd09280">
    <property type="entry name" value="RNase_HI_eukaryote_like"/>
    <property type="match status" value="1"/>
</dbReference>
<accession>A0AAD5U5Q5</accession>
<keyword evidence="12" id="KW-1185">Reference proteome</keyword>
<gene>
    <name evidence="11" type="primary">RNASEH1</name>
    <name evidence="11" type="ORF">HK099_007155</name>
</gene>
<evidence type="ECO:0000256" key="8">
    <source>
        <dbReference type="ARBA" id="ARBA00022801"/>
    </source>
</evidence>
<sequence length="232" mass="25716">MPKIYAVKQGRKPGIYQTWDETKAQVLGFPKAQHKSFSVMSDAIQYLEGESKSLEAAYTTDLPIVTNSIQPIPYKENENGEVLNIYTDGCCINNGRGGAIAGAGVFFSLGDPRNISERVPGEQTNNRGELLAAIRALEVSSYNVALTIHTDSMYLINGLKGWIANWKKRGWKTSYNTPVLNKDLWERLDELNSSRKSVEWVYVKAHSGILGNEEADRLAKIGAYLPAVKSCN</sequence>
<keyword evidence="6" id="KW-0479">Metal-binding</keyword>
<dbReference type="PROSITE" id="PS50879">
    <property type="entry name" value="RNASE_H_1"/>
    <property type="match status" value="1"/>
</dbReference>
<dbReference type="GO" id="GO:0003676">
    <property type="term" value="F:nucleic acid binding"/>
    <property type="evidence" value="ECO:0007669"/>
    <property type="project" value="InterPro"/>
</dbReference>
<dbReference type="EC" id="3.1.26.4" evidence="4"/>
<evidence type="ECO:0000259" key="10">
    <source>
        <dbReference type="PROSITE" id="PS50879"/>
    </source>
</evidence>
<evidence type="ECO:0000256" key="4">
    <source>
        <dbReference type="ARBA" id="ARBA00012180"/>
    </source>
</evidence>
<evidence type="ECO:0000313" key="11">
    <source>
        <dbReference type="EMBL" id="KAJ3225237.1"/>
    </source>
</evidence>
<protein>
    <recommendedName>
        <fullName evidence="4">ribonuclease H</fullName>
        <ecNumber evidence="4">3.1.26.4</ecNumber>
    </recommendedName>
</protein>
<dbReference type="PANTHER" id="PTHR10642">
    <property type="entry name" value="RIBONUCLEASE H1"/>
    <property type="match status" value="1"/>
</dbReference>
<evidence type="ECO:0000256" key="2">
    <source>
        <dbReference type="ARBA" id="ARBA00001946"/>
    </source>
</evidence>